<reference evidence="2" key="2">
    <citation type="submission" date="2024-01" db="EMBL/GenBank/DDBJ databases">
        <title>Comparative genomics of Cryptococcus and Kwoniella reveals pathogenesis evolution and contrasting modes of karyotype evolution via chromosome fusion or intercentromeric recombination.</title>
        <authorList>
            <person name="Coelho M.A."/>
            <person name="David-Palma M."/>
            <person name="Shea T."/>
            <person name="Bowers K."/>
            <person name="McGinley-Smith S."/>
            <person name="Mohammad A.W."/>
            <person name="Gnirke A."/>
            <person name="Yurkov A.M."/>
            <person name="Nowrousian M."/>
            <person name="Sun S."/>
            <person name="Cuomo C.A."/>
            <person name="Heitman J."/>
        </authorList>
    </citation>
    <scope>NUCLEOTIDE SEQUENCE</scope>
    <source>
        <strain evidence="2">CBS 12478</strain>
    </source>
</reference>
<evidence type="ECO:0000313" key="3">
    <source>
        <dbReference type="Proteomes" id="UP000322225"/>
    </source>
</evidence>
<evidence type="ECO:0000313" key="2">
    <source>
        <dbReference type="EMBL" id="WWD21005.1"/>
    </source>
</evidence>
<name>A0AAJ8MXE9_9TREE</name>
<gene>
    <name evidence="2" type="ORF">CI109_105486</name>
</gene>
<dbReference type="AlphaFoldDB" id="A0AAJ8MXE9"/>
<dbReference type="PANTHER" id="PTHR37332:SF1">
    <property type="entry name" value="ELMO DOMAIN-CONTAINING PROTEIN"/>
    <property type="match status" value="1"/>
</dbReference>
<proteinExistence type="predicted"/>
<reference evidence="2" key="1">
    <citation type="submission" date="2017-08" db="EMBL/GenBank/DDBJ databases">
        <authorList>
            <person name="Cuomo C."/>
            <person name="Billmyre B."/>
            <person name="Heitman J."/>
        </authorList>
    </citation>
    <scope>NUCLEOTIDE SEQUENCE</scope>
    <source>
        <strain evidence="2">CBS 12478</strain>
    </source>
</reference>
<protein>
    <submittedName>
        <fullName evidence="2">Uncharacterized protein</fullName>
    </submittedName>
</protein>
<feature type="compositionally biased region" description="Low complexity" evidence="1">
    <location>
        <begin position="137"/>
        <end position="147"/>
    </location>
</feature>
<feature type="region of interest" description="Disordered" evidence="1">
    <location>
        <begin position="95"/>
        <end position="165"/>
    </location>
</feature>
<dbReference type="Proteomes" id="UP000322225">
    <property type="component" value="Chromosome 10"/>
</dbReference>
<evidence type="ECO:0000256" key="1">
    <source>
        <dbReference type="SAM" id="MobiDB-lite"/>
    </source>
</evidence>
<feature type="region of interest" description="Disordered" evidence="1">
    <location>
        <begin position="1"/>
        <end position="73"/>
    </location>
</feature>
<sequence>MDFASISGKGSMRRKSLLHVLGKQPSSSSSTNSYPHSHRQSSIPVSNPNPFPHSAPSSTYSTPQTATLANFPDEGVYSPTSTAVEYDSISFASTSRTVSQSSHPHHGHGHGHSYGGHGHGGRSASANYLLGGGGGDSKSISTTIGPGSSSGSGVGGQSGSAATGAVGLKRPEDLFRVVRERMLSWSYMMEWYQGDTHWLNTVRIPRSTIEQTLGAKHLESRARNFYILGISLSAMFDIPSASDYLKALIKLLDEWESWAEGSGGGKGVKNLFRGQKSARKMTGTGSMISDFAAGGFDGSESYLLNVNMPFVPDFFQVHSSACSIIRDIYKKLLGMFLPLPSISSIPQSSTLVPGSLIHPSTIIHSAPLETPFTAISNPKSPGASSLSTATFPTTGYGVLSPTNGSVIDNLGGGAGAGGGGYDALQALIAGDLPSDRTLVGDGQKLTPQVVELFLKVDTKLKKHFSILIREGDTLARKVLDDELGLLLNSLNPGSKPLSFDTTAATTGSNAATGGGGGGTGYGTVNVGRLGKLEEEERKERDFGTI</sequence>
<dbReference type="GeneID" id="43587507"/>
<feature type="compositionally biased region" description="Low complexity" evidence="1">
    <location>
        <begin position="26"/>
        <end position="35"/>
    </location>
</feature>
<feature type="compositionally biased region" description="Gly residues" evidence="1">
    <location>
        <begin position="148"/>
        <end position="158"/>
    </location>
</feature>
<feature type="compositionally biased region" description="Polar residues" evidence="1">
    <location>
        <begin position="55"/>
        <end position="68"/>
    </location>
</feature>
<dbReference type="KEGG" id="ksn:43587507"/>
<dbReference type="EMBL" id="CP144060">
    <property type="protein sequence ID" value="WWD21005.1"/>
    <property type="molecule type" value="Genomic_DNA"/>
</dbReference>
<keyword evidence="3" id="KW-1185">Reference proteome</keyword>
<dbReference type="PANTHER" id="PTHR37332">
    <property type="entry name" value="EXPRESSED PROTEIN"/>
    <property type="match status" value="1"/>
</dbReference>
<organism evidence="2 3">
    <name type="scientific">Kwoniella shandongensis</name>
    <dbReference type="NCBI Taxonomy" id="1734106"/>
    <lineage>
        <taxon>Eukaryota</taxon>
        <taxon>Fungi</taxon>
        <taxon>Dikarya</taxon>
        <taxon>Basidiomycota</taxon>
        <taxon>Agaricomycotina</taxon>
        <taxon>Tremellomycetes</taxon>
        <taxon>Tremellales</taxon>
        <taxon>Cryptococcaceae</taxon>
        <taxon>Kwoniella</taxon>
    </lineage>
</organism>
<accession>A0AAJ8MXE9</accession>
<dbReference type="RefSeq" id="XP_065823738.1">
    <property type="nucleotide sequence ID" value="XM_065967666.1"/>
</dbReference>